<reference evidence="3" key="1">
    <citation type="submission" date="2020-08" db="EMBL/GenBank/DDBJ databases">
        <title>Genomic Encyclopedia of Type Strains, Phase IV (KMG-V): Genome sequencing to study the core and pangenomes of soil and plant-associated prokaryotes.</title>
        <authorList>
            <person name="Whitman W."/>
        </authorList>
    </citation>
    <scope>NUCLEOTIDE SEQUENCE [LARGE SCALE GENOMIC DNA]</scope>
    <source>
        <strain evidence="3">M8UP27</strain>
    </source>
</reference>
<evidence type="ECO:0000313" key="3">
    <source>
        <dbReference type="EMBL" id="MBB5317508.1"/>
    </source>
</evidence>
<dbReference type="GO" id="GO:0005507">
    <property type="term" value="F:copper ion binding"/>
    <property type="evidence" value="ECO:0007669"/>
    <property type="project" value="InterPro"/>
</dbReference>
<gene>
    <name evidence="3" type="ORF">HDF09_002177</name>
</gene>
<dbReference type="InterPro" id="IPR045087">
    <property type="entry name" value="Cu-oxidase_fam"/>
</dbReference>
<dbReference type="CDD" id="cd13891">
    <property type="entry name" value="CuRO_3_CotA_like"/>
    <property type="match status" value="1"/>
</dbReference>
<dbReference type="PROSITE" id="PS51318">
    <property type="entry name" value="TAT"/>
    <property type="match status" value="1"/>
</dbReference>
<evidence type="ECO:0000259" key="1">
    <source>
        <dbReference type="Pfam" id="PF07731"/>
    </source>
</evidence>
<dbReference type="Proteomes" id="UP000568106">
    <property type="component" value="Unassembled WGS sequence"/>
</dbReference>
<dbReference type="EMBL" id="JACHDY010000002">
    <property type="protein sequence ID" value="MBB5317508.1"/>
    <property type="molecule type" value="Genomic_DNA"/>
</dbReference>
<evidence type="ECO:0000259" key="2">
    <source>
        <dbReference type="Pfam" id="PF07732"/>
    </source>
</evidence>
<dbReference type="AlphaFoldDB" id="A0A7W8II05"/>
<dbReference type="Gene3D" id="2.60.40.420">
    <property type="entry name" value="Cupredoxins - blue copper proteins"/>
    <property type="match status" value="3"/>
</dbReference>
<dbReference type="InterPro" id="IPR008972">
    <property type="entry name" value="Cupredoxin"/>
</dbReference>
<evidence type="ECO:0000313" key="4">
    <source>
        <dbReference type="Proteomes" id="UP000568106"/>
    </source>
</evidence>
<dbReference type="InterPro" id="IPR006311">
    <property type="entry name" value="TAT_signal"/>
</dbReference>
<comment type="caution">
    <text evidence="3">The sequence shown here is derived from an EMBL/GenBank/DDBJ whole genome shotgun (WGS) entry which is preliminary data.</text>
</comment>
<dbReference type="InterPro" id="IPR011707">
    <property type="entry name" value="Cu-oxidase-like_N"/>
</dbReference>
<proteinExistence type="predicted"/>
<organism evidence="3 4">
    <name type="scientific">Tunturiibacter empetritectus</name>
    <dbReference type="NCBI Taxonomy" id="3069691"/>
    <lineage>
        <taxon>Bacteria</taxon>
        <taxon>Pseudomonadati</taxon>
        <taxon>Acidobacteriota</taxon>
        <taxon>Terriglobia</taxon>
        <taxon>Terriglobales</taxon>
        <taxon>Acidobacteriaceae</taxon>
        <taxon>Tunturiibacter</taxon>
    </lineage>
</organism>
<sequence length="534" mass="60881">MSDSSSSRRRFLQQTAALGLLYSYRRGFSQMQPMAAMHQIPNAPGKKVPMLHVLELPPFVDPLPLPAAPAAHTAPHKLRIEMREIHAKVHRDLPPTRMWSYGPTPLPPTVEARTGHPLQIEWVNNLPTTHFLPIDHSLHGCGRDIPDVRSVAHVHGAKVPTQDDGYPEDWFVPGKSRICHYPNQQDAAALWYHDHAMGLNRLNTYAGLFGMYILRDQVEDALHLPSGKYEVPLIFYDRNFTTDGQLFYADSGDPDHPWIPEFTADGILINGKIRPYFEVEPCLYRFRTLNTSNSRFFLLSLSNQQPLTQIGSDQGLLSAPVEVKSVVLAPAERADILIDFSQSAGQTLHLRTGALDILEFRIARQSSSPASISLPKTLRPVERIPESSAITTRTITLNEYQDKIGNPMVMLLNNKHWHEPITEFPRLNSTEIWEFVNQTEDTHPMHIHLVRFQLLDRRTFDQFELMTNKKLRFRGPVEPPAPNEMSWKDTIQCPAGQVTRVIIRFEGYAGKYLYHCHILEHEANDMMRPFQVIA</sequence>
<dbReference type="PANTHER" id="PTHR48267:SF1">
    <property type="entry name" value="BILIRUBIN OXIDASE"/>
    <property type="match status" value="1"/>
</dbReference>
<dbReference type="PANTHER" id="PTHR48267">
    <property type="entry name" value="CUPREDOXIN SUPERFAMILY PROTEIN"/>
    <property type="match status" value="1"/>
</dbReference>
<feature type="domain" description="Plastocyanin-like" evidence="1">
    <location>
        <begin position="406"/>
        <end position="532"/>
    </location>
</feature>
<dbReference type="Pfam" id="PF07732">
    <property type="entry name" value="Cu-oxidase_3"/>
    <property type="match status" value="1"/>
</dbReference>
<accession>A0A7W8II05</accession>
<dbReference type="InterPro" id="IPR011706">
    <property type="entry name" value="Cu-oxidase_C"/>
</dbReference>
<dbReference type="CDD" id="cd13844">
    <property type="entry name" value="CuRO_1_BOD_CotA_like"/>
    <property type="match status" value="1"/>
</dbReference>
<dbReference type="GO" id="GO:0016491">
    <property type="term" value="F:oxidoreductase activity"/>
    <property type="evidence" value="ECO:0007669"/>
    <property type="project" value="InterPro"/>
</dbReference>
<dbReference type="Pfam" id="PF07731">
    <property type="entry name" value="Cu-oxidase_2"/>
    <property type="match status" value="1"/>
</dbReference>
<name>A0A7W8II05_9BACT</name>
<feature type="domain" description="Plastocyanin-like" evidence="2">
    <location>
        <begin position="152"/>
        <end position="217"/>
    </location>
</feature>
<protein>
    <submittedName>
        <fullName evidence="3">Spore coat protein A</fullName>
    </submittedName>
</protein>
<dbReference type="SUPFAM" id="SSF49503">
    <property type="entry name" value="Cupredoxins"/>
    <property type="match status" value="3"/>
</dbReference>
<keyword evidence="4" id="KW-1185">Reference proteome</keyword>